<dbReference type="AlphaFoldDB" id="A0A0F9L267"/>
<gene>
    <name evidence="2" type="ORF">LCGC14_1565140</name>
</gene>
<proteinExistence type="predicted"/>
<accession>A0A0F9L267</accession>
<reference evidence="2" key="1">
    <citation type="journal article" date="2015" name="Nature">
        <title>Complex archaea that bridge the gap between prokaryotes and eukaryotes.</title>
        <authorList>
            <person name="Spang A."/>
            <person name="Saw J.H."/>
            <person name="Jorgensen S.L."/>
            <person name="Zaremba-Niedzwiedzka K."/>
            <person name="Martijn J."/>
            <person name="Lind A.E."/>
            <person name="van Eijk R."/>
            <person name="Schleper C."/>
            <person name="Guy L."/>
            <person name="Ettema T.J."/>
        </authorList>
    </citation>
    <scope>NUCLEOTIDE SEQUENCE</scope>
</reference>
<dbReference type="EMBL" id="LAZR01012133">
    <property type="protein sequence ID" value="KKM34714.1"/>
    <property type="molecule type" value="Genomic_DNA"/>
</dbReference>
<protein>
    <submittedName>
        <fullName evidence="2">Uncharacterized protein</fullName>
    </submittedName>
</protein>
<evidence type="ECO:0000313" key="2">
    <source>
        <dbReference type="EMBL" id="KKM34714.1"/>
    </source>
</evidence>
<feature type="region of interest" description="Disordered" evidence="1">
    <location>
        <begin position="1"/>
        <end position="43"/>
    </location>
</feature>
<comment type="caution">
    <text evidence="2">The sequence shown here is derived from an EMBL/GenBank/DDBJ whole genome shotgun (WGS) entry which is preliminary data.</text>
</comment>
<organism evidence="2">
    <name type="scientific">marine sediment metagenome</name>
    <dbReference type="NCBI Taxonomy" id="412755"/>
    <lineage>
        <taxon>unclassified sequences</taxon>
        <taxon>metagenomes</taxon>
        <taxon>ecological metagenomes</taxon>
    </lineage>
</organism>
<evidence type="ECO:0000256" key="1">
    <source>
        <dbReference type="SAM" id="MobiDB-lite"/>
    </source>
</evidence>
<feature type="compositionally biased region" description="Pro residues" evidence="1">
    <location>
        <begin position="9"/>
        <end position="19"/>
    </location>
</feature>
<feature type="non-terminal residue" evidence="2">
    <location>
        <position position="43"/>
    </location>
</feature>
<name>A0A0F9L267_9ZZZZ</name>
<sequence length="43" mass="4250">MAISKPAGRPGPPVNPISPPEAKARSGKAYEGSARAGFSLNGG</sequence>